<sequence length="66" mass="7794">MKIYSNFHVLVFLKQLPQGFGPVVRMQYVMCGLDAYHGFKSCHMRYLSEEDRVVDLLCTAFQTMHY</sequence>
<reference evidence="1" key="1">
    <citation type="submission" date="2015-12" db="EMBL/GenBank/DDBJ databases">
        <title>Gene expression during late stages of embryo sac development: a critical building block for successful pollen-pistil interactions.</title>
        <authorList>
            <person name="Liu Y."/>
            <person name="Joly V."/>
            <person name="Sabar M."/>
            <person name="Matton D.P."/>
        </authorList>
    </citation>
    <scope>NUCLEOTIDE SEQUENCE</scope>
</reference>
<protein>
    <submittedName>
        <fullName evidence="1">Putative ovule protein</fullName>
    </submittedName>
</protein>
<evidence type="ECO:0000313" key="1">
    <source>
        <dbReference type="EMBL" id="JAP21640.1"/>
    </source>
</evidence>
<name>A0A0V0HNE5_SOLCH</name>
<organism evidence="1">
    <name type="scientific">Solanum chacoense</name>
    <name type="common">Chaco potato</name>
    <dbReference type="NCBI Taxonomy" id="4108"/>
    <lineage>
        <taxon>Eukaryota</taxon>
        <taxon>Viridiplantae</taxon>
        <taxon>Streptophyta</taxon>
        <taxon>Embryophyta</taxon>
        <taxon>Tracheophyta</taxon>
        <taxon>Spermatophyta</taxon>
        <taxon>Magnoliopsida</taxon>
        <taxon>eudicotyledons</taxon>
        <taxon>Gunneridae</taxon>
        <taxon>Pentapetalae</taxon>
        <taxon>asterids</taxon>
        <taxon>lamiids</taxon>
        <taxon>Solanales</taxon>
        <taxon>Solanaceae</taxon>
        <taxon>Solanoideae</taxon>
        <taxon>Solaneae</taxon>
        <taxon>Solanum</taxon>
    </lineage>
</organism>
<proteinExistence type="predicted"/>
<dbReference type="EMBL" id="GEDG01017469">
    <property type="protein sequence ID" value="JAP21640.1"/>
    <property type="molecule type" value="Transcribed_RNA"/>
</dbReference>
<dbReference type="AlphaFoldDB" id="A0A0V0HNE5"/>
<accession>A0A0V0HNE5</accession>